<comment type="cofactor">
    <cofactor evidence="10">
        <name>Mg(2+)</name>
        <dbReference type="ChEBI" id="CHEBI:18420"/>
    </cofactor>
    <text evidence="10">Binds 1 Mg(2+) ion per subunit.</text>
</comment>
<evidence type="ECO:0000256" key="8">
    <source>
        <dbReference type="ARBA" id="ARBA00047851"/>
    </source>
</evidence>
<evidence type="ECO:0000256" key="2">
    <source>
        <dbReference type="ARBA" id="ARBA00005165"/>
    </source>
</evidence>
<dbReference type="InterPro" id="IPR022998">
    <property type="entry name" value="ThiamineP_synth_TenI"/>
</dbReference>
<name>A0A150X4X3_9BACT</name>
<dbReference type="OrthoDB" id="9812206at2"/>
<evidence type="ECO:0000256" key="5">
    <source>
        <dbReference type="ARBA" id="ARBA00022842"/>
    </source>
</evidence>
<keyword evidence="4 10" id="KW-0479">Metal-binding</keyword>
<dbReference type="HAMAP" id="MF_00097">
    <property type="entry name" value="TMP_synthase"/>
    <property type="match status" value="1"/>
</dbReference>
<feature type="binding site" evidence="10">
    <location>
        <begin position="135"/>
        <end position="137"/>
    </location>
    <ligand>
        <name>2-[(2R,5Z)-2-carboxy-4-methylthiazol-5(2H)-ylidene]ethyl phosphate</name>
        <dbReference type="ChEBI" id="CHEBI:62899"/>
    </ligand>
</feature>
<organism evidence="14 15">
    <name type="scientific">Roseivirga spongicola</name>
    <dbReference type="NCBI Taxonomy" id="333140"/>
    <lineage>
        <taxon>Bacteria</taxon>
        <taxon>Pseudomonadati</taxon>
        <taxon>Bacteroidota</taxon>
        <taxon>Cytophagia</taxon>
        <taxon>Cytophagales</taxon>
        <taxon>Roseivirgaceae</taxon>
        <taxon>Roseivirga</taxon>
    </lineage>
</organism>
<evidence type="ECO:0000256" key="10">
    <source>
        <dbReference type="HAMAP-Rule" id="MF_00097"/>
    </source>
</evidence>
<feature type="binding site" evidence="10">
    <location>
        <position position="90"/>
    </location>
    <ligand>
        <name>Mg(2+)</name>
        <dbReference type="ChEBI" id="CHEBI:18420"/>
    </ligand>
</feature>
<sequence>MNNIDYSLMYVTDDRITDDSIFFNILENSLKGGVSIVQLREKQLDTKPFYARAKRAKSLCEQYGIPLIINDRIDIALAINAHGVHLGQKDMPVSVARELIGKEKIIGLSVSNNQQVIEAKSLEIDYIGISPIFSTNTKTKDLDKPLGIEGLKEIREIWAKPIVCIGGVNKENTAEIIENGADGIAVISAISKAKDPEKESKALKSIICQAGTNQ</sequence>
<dbReference type="EMBL" id="LRPC01000028">
    <property type="protein sequence ID" value="KYG73809.1"/>
    <property type="molecule type" value="Genomic_DNA"/>
</dbReference>
<protein>
    <recommendedName>
        <fullName evidence="10">Thiamine-phosphate synthase</fullName>
        <shortName evidence="10">TP synthase</shortName>
        <shortName evidence="10">TPS</shortName>
        <ecNumber evidence="10">2.5.1.3</ecNumber>
    </recommendedName>
    <alternativeName>
        <fullName evidence="10">Thiamine-phosphate pyrophosphorylase</fullName>
        <shortName evidence="10">TMP pyrophosphorylase</shortName>
        <shortName evidence="10">TMP-PPase</shortName>
    </alternativeName>
</protein>
<gene>
    <name evidence="10" type="primary">thiE</name>
    <name evidence="14" type="ORF">AWW68_14145</name>
</gene>
<proteinExistence type="inferred from homology"/>
<comment type="catalytic activity">
    <reaction evidence="9 10 11">
        <text>2-[(2R,5Z)-2-carboxy-4-methylthiazol-5(2H)-ylidene]ethyl phosphate + 4-amino-2-methyl-5-(diphosphooxymethyl)pyrimidine + 2 H(+) = thiamine phosphate + CO2 + diphosphate</text>
        <dbReference type="Rhea" id="RHEA:47844"/>
        <dbReference type="ChEBI" id="CHEBI:15378"/>
        <dbReference type="ChEBI" id="CHEBI:16526"/>
        <dbReference type="ChEBI" id="CHEBI:33019"/>
        <dbReference type="ChEBI" id="CHEBI:37575"/>
        <dbReference type="ChEBI" id="CHEBI:57841"/>
        <dbReference type="ChEBI" id="CHEBI:62899"/>
        <dbReference type="EC" id="2.5.1.3"/>
    </reaction>
</comment>
<dbReference type="GO" id="GO:0009228">
    <property type="term" value="P:thiamine biosynthetic process"/>
    <property type="evidence" value="ECO:0007669"/>
    <property type="project" value="UniProtKB-KW"/>
</dbReference>
<comment type="catalytic activity">
    <reaction evidence="8 10 11">
        <text>2-(2-carboxy-4-methylthiazol-5-yl)ethyl phosphate + 4-amino-2-methyl-5-(diphosphooxymethyl)pyrimidine + 2 H(+) = thiamine phosphate + CO2 + diphosphate</text>
        <dbReference type="Rhea" id="RHEA:47848"/>
        <dbReference type="ChEBI" id="CHEBI:15378"/>
        <dbReference type="ChEBI" id="CHEBI:16526"/>
        <dbReference type="ChEBI" id="CHEBI:33019"/>
        <dbReference type="ChEBI" id="CHEBI:37575"/>
        <dbReference type="ChEBI" id="CHEBI:57841"/>
        <dbReference type="ChEBI" id="CHEBI:62890"/>
        <dbReference type="EC" id="2.5.1.3"/>
    </reaction>
</comment>
<dbReference type="GO" id="GO:0000287">
    <property type="term" value="F:magnesium ion binding"/>
    <property type="evidence" value="ECO:0007669"/>
    <property type="project" value="UniProtKB-UniRule"/>
</dbReference>
<keyword evidence="15" id="KW-1185">Reference proteome</keyword>
<feature type="binding site" evidence="10">
    <location>
        <position position="70"/>
    </location>
    <ligand>
        <name>4-amino-2-methyl-5-(diphosphooxymethyl)pyrimidine</name>
        <dbReference type="ChEBI" id="CHEBI:57841"/>
    </ligand>
</feature>
<dbReference type="SUPFAM" id="SSF51391">
    <property type="entry name" value="Thiamin phosphate synthase"/>
    <property type="match status" value="1"/>
</dbReference>
<dbReference type="UniPathway" id="UPA00060">
    <property type="reaction ID" value="UER00141"/>
</dbReference>
<dbReference type="STRING" id="333140.AWW68_14145"/>
<dbReference type="FunFam" id="3.20.20.70:FF:000096">
    <property type="entry name" value="Thiamine-phosphate synthase"/>
    <property type="match status" value="1"/>
</dbReference>
<dbReference type="CDD" id="cd00564">
    <property type="entry name" value="TMP_TenI"/>
    <property type="match status" value="1"/>
</dbReference>
<dbReference type="GO" id="GO:0009229">
    <property type="term" value="P:thiamine diphosphate biosynthetic process"/>
    <property type="evidence" value="ECO:0007669"/>
    <property type="project" value="UniProtKB-UniRule"/>
</dbReference>
<feature type="binding site" evidence="10">
    <location>
        <position position="138"/>
    </location>
    <ligand>
        <name>4-amino-2-methyl-5-(diphosphooxymethyl)pyrimidine</name>
        <dbReference type="ChEBI" id="CHEBI:57841"/>
    </ligand>
</feature>
<feature type="binding site" evidence="10">
    <location>
        <position position="71"/>
    </location>
    <ligand>
        <name>Mg(2+)</name>
        <dbReference type="ChEBI" id="CHEBI:18420"/>
    </ligand>
</feature>
<keyword evidence="5 10" id="KW-0460">Magnesium</keyword>
<evidence type="ECO:0000313" key="15">
    <source>
        <dbReference type="Proteomes" id="UP000075606"/>
    </source>
</evidence>
<feature type="domain" description="Thiamine phosphate synthase/TenI" evidence="13">
    <location>
        <begin position="8"/>
        <end position="190"/>
    </location>
</feature>
<dbReference type="GO" id="GO:0005737">
    <property type="term" value="C:cytoplasm"/>
    <property type="evidence" value="ECO:0007669"/>
    <property type="project" value="TreeGrafter"/>
</dbReference>
<dbReference type="Pfam" id="PF02581">
    <property type="entry name" value="TMP-TENI"/>
    <property type="match status" value="1"/>
</dbReference>
<comment type="function">
    <text evidence="1 10">Condenses 4-methyl-5-(beta-hydroxyethyl)thiazole monophosphate (THZ-P) and 2-methyl-4-amino-5-hydroxymethyl pyrimidine pyrophosphate (HMP-PP) to form thiamine monophosphate (TMP).</text>
</comment>
<feature type="binding site" evidence="10">
    <location>
        <begin position="38"/>
        <end position="42"/>
    </location>
    <ligand>
        <name>4-amino-2-methyl-5-(diphosphooxymethyl)pyrimidine</name>
        <dbReference type="ChEBI" id="CHEBI:57841"/>
    </ligand>
</feature>
<dbReference type="Gene3D" id="3.20.20.70">
    <property type="entry name" value="Aldolase class I"/>
    <property type="match status" value="1"/>
</dbReference>
<dbReference type="Proteomes" id="UP000075606">
    <property type="component" value="Unassembled WGS sequence"/>
</dbReference>
<evidence type="ECO:0000256" key="1">
    <source>
        <dbReference type="ARBA" id="ARBA00003814"/>
    </source>
</evidence>
<feature type="binding site" evidence="10">
    <location>
        <position position="109"/>
    </location>
    <ligand>
        <name>4-amino-2-methyl-5-(diphosphooxymethyl)pyrimidine</name>
        <dbReference type="ChEBI" id="CHEBI:57841"/>
    </ligand>
</feature>
<dbReference type="EC" id="2.5.1.3" evidence="10"/>
<dbReference type="InterPro" id="IPR013785">
    <property type="entry name" value="Aldolase_TIM"/>
</dbReference>
<comment type="pathway">
    <text evidence="2 10 12">Cofactor biosynthesis; thiamine diphosphate biosynthesis; thiamine phosphate from 4-amino-2-methyl-5-diphosphomethylpyrimidine and 4-methyl-5-(2-phosphoethyl)-thiazole: step 1/1.</text>
</comment>
<reference evidence="14 15" key="1">
    <citation type="submission" date="2016-01" db="EMBL/GenBank/DDBJ databases">
        <title>Genome sequencing of Roseivirga spongicola UST030701-084.</title>
        <authorList>
            <person name="Selvaratnam C."/>
            <person name="Thevarajoo S."/>
            <person name="Goh K.M."/>
            <person name="Ee R."/>
            <person name="Chan K.-G."/>
            <person name="Chong C.S."/>
        </authorList>
    </citation>
    <scope>NUCLEOTIDE SEQUENCE [LARGE SCALE GENOMIC DNA]</scope>
    <source>
        <strain evidence="14 15">UST030701-084</strain>
    </source>
</reference>
<feature type="binding site" evidence="10">
    <location>
        <position position="167"/>
    </location>
    <ligand>
        <name>2-[(2R,5Z)-2-carboxy-4-methylthiazol-5(2H)-ylidene]ethyl phosphate</name>
        <dbReference type="ChEBI" id="CHEBI:62899"/>
    </ligand>
</feature>
<evidence type="ECO:0000256" key="6">
    <source>
        <dbReference type="ARBA" id="ARBA00022977"/>
    </source>
</evidence>
<feature type="binding site" evidence="10">
    <location>
        <begin position="187"/>
        <end position="188"/>
    </location>
    <ligand>
        <name>2-[(2R,5Z)-2-carboxy-4-methylthiazol-5(2H)-ylidene]ethyl phosphate</name>
        <dbReference type="ChEBI" id="CHEBI:62899"/>
    </ligand>
</feature>
<dbReference type="InterPro" id="IPR036206">
    <property type="entry name" value="ThiamineP_synth_sf"/>
</dbReference>
<dbReference type="NCBIfam" id="TIGR00693">
    <property type="entry name" value="thiE"/>
    <property type="match status" value="1"/>
</dbReference>
<keyword evidence="6 10" id="KW-0784">Thiamine biosynthesis</keyword>
<dbReference type="InterPro" id="IPR034291">
    <property type="entry name" value="TMP_synthase"/>
</dbReference>
<keyword evidence="3 10" id="KW-0808">Transferase</keyword>
<comment type="similarity">
    <text evidence="10 11">Belongs to the thiamine-phosphate synthase family.</text>
</comment>
<evidence type="ECO:0000256" key="3">
    <source>
        <dbReference type="ARBA" id="ARBA00022679"/>
    </source>
</evidence>
<dbReference type="PANTHER" id="PTHR20857">
    <property type="entry name" value="THIAMINE-PHOSPHATE PYROPHOSPHORYLASE"/>
    <property type="match status" value="1"/>
</dbReference>
<dbReference type="RefSeq" id="WP_068222706.1">
    <property type="nucleotide sequence ID" value="NZ_CP139724.1"/>
</dbReference>
<dbReference type="GO" id="GO:0004789">
    <property type="term" value="F:thiamine-phosphate diphosphorylase activity"/>
    <property type="evidence" value="ECO:0007669"/>
    <property type="project" value="UniProtKB-UniRule"/>
</dbReference>
<dbReference type="PANTHER" id="PTHR20857:SF23">
    <property type="entry name" value="THIAMINE BIOSYNTHETIC BIFUNCTIONAL ENZYME"/>
    <property type="match status" value="1"/>
</dbReference>
<evidence type="ECO:0000256" key="12">
    <source>
        <dbReference type="RuleBase" id="RU004253"/>
    </source>
</evidence>
<evidence type="ECO:0000259" key="13">
    <source>
        <dbReference type="Pfam" id="PF02581"/>
    </source>
</evidence>
<evidence type="ECO:0000256" key="4">
    <source>
        <dbReference type="ARBA" id="ARBA00022723"/>
    </source>
</evidence>
<dbReference type="AlphaFoldDB" id="A0A150X4X3"/>
<evidence type="ECO:0000313" key="14">
    <source>
        <dbReference type="EMBL" id="KYG73809.1"/>
    </source>
</evidence>
<evidence type="ECO:0000256" key="9">
    <source>
        <dbReference type="ARBA" id="ARBA00047883"/>
    </source>
</evidence>
<evidence type="ECO:0000256" key="7">
    <source>
        <dbReference type="ARBA" id="ARBA00047334"/>
    </source>
</evidence>
<accession>A0A150X4X3</accession>
<comment type="caution">
    <text evidence="14">The sequence shown here is derived from an EMBL/GenBank/DDBJ whole genome shotgun (WGS) entry which is preliminary data.</text>
</comment>
<comment type="catalytic activity">
    <reaction evidence="7 10 11">
        <text>4-methyl-5-(2-phosphooxyethyl)-thiazole + 4-amino-2-methyl-5-(diphosphooxymethyl)pyrimidine + H(+) = thiamine phosphate + diphosphate</text>
        <dbReference type="Rhea" id="RHEA:22328"/>
        <dbReference type="ChEBI" id="CHEBI:15378"/>
        <dbReference type="ChEBI" id="CHEBI:33019"/>
        <dbReference type="ChEBI" id="CHEBI:37575"/>
        <dbReference type="ChEBI" id="CHEBI:57841"/>
        <dbReference type="ChEBI" id="CHEBI:58296"/>
        <dbReference type="EC" id="2.5.1.3"/>
    </reaction>
</comment>
<evidence type="ECO:0000256" key="11">
    <source>
        <dbReference type="RuleBase" id="RU003826"/>
    </source>
</evidence>